<dbReference type="PRINTS" id="PR00301">
    <property type="entry name" value="HEATSHOCK70"/>
</dbReference>
<dbReference type="Gene3D" id="1.20.1270.10">
    <property type="match status" value="1"/>
</dbReference>
<dbReference type="EMBL" id="CAJPEV010000992">
    <property type="protein sequence ID" value="CAG0889974.1"/>
    <property type="molecule type" value="Genomic_DNA"/>
</dbReference>
<dbReference type="Gene3D" id="2.60.34.10">
    <property type="entry name" value="Substrate Binding Domain Of DNAk, Chain A, domain 1"/>
    <property type="match status" value="1"/>
</dbReference>
<dbReference type="InterPro" id="IPR018181">
    <property type="entry name" value="Heat_shock_70_CS"/>
</dbReference>
<accession>A0A7R9A6Q2</accession>
<keyword evidence="5" id="KW-1185">Reference proteome</keyword>
<dbReference type="GO" id="GO:0140662">
    <property type="term" value="F:ATP-dependent protein folding chaperone"/>
    <property type="evidence" value="ECO:0007669"/>
    <property type="project" value="InterPro"/>
</dbReference>
<dbReference type="PROSITE" id="PS01036">
    <property type="entry name" value="HSP70_3"/>
    <property type="match status" value="1"/>
</dbReference>
<evidence type="ECO:0000313" key="5">
    <source>
        <dbReference type="Proteomes" id="UP000677054"/>
    </source>
</evidence>
<dbReference type="Gene3D" id="3.30.420.40">
    <property type="match status" value="2"/>
</dbReference>
<comment type="similarity">
    <text evidence="1">Belongs to the heat shock protein 70 family.</text>
</comment>
<keyword evidence="2" id="KW-0547">Nucleotide-binding</keyword>
<proteinExistence type="inferred from homology"/>
<dbReference type="FunFam" id="3.90.640.10:FF:000003">
    <property type="entry name" value="Molecular chaperone DnaK"/>
    <property type="match status" value="1"/>
</dbReference>
<gene>
    <name evidence="4" type="ORF">DSTB1V02_LOCUS5788</name>
</gene>
<reference evidence="4" key="1">
    <citation type="submission" date="2020-11" db="EMBL/GenBank/DDBJ databases">
        <authorList>
            <person name="Tran Van P."/>
        </authorList>
    </citation>
    <scope>NUCLEOTIDE SEQUENCE</scope>
</reference>
<dbReference type="AlphaFoldDB" id="A0A7R9A6Q2"/>
<evidence type="ECO:0000256" key="2">
    <source>
        <dbReference type="ARBA" id="ARBA00022741"/>
    </source>
</evidence>
<evidence type="ECO:0000256" key="3">
    <source>
        <dbReference type="ARBA" id="ARBA00022840"/>
    </source>
</evidence>
<dbReference type="OrthoDB" id="2401965at2759"/>
<evidence type="ECO:0000256" key="1">
    <source>
        <dbReference type="ARBA" id="ARBA00007381"/>
    </source>
</evidence>
<organism evidence="4">
    <name type="scientific">Darwinula stevensoni</name>
    <dbReference type="NCBI Taxonomy" id="69355"/>
    <lineage>
        <taxon>Eukaryota</taxon>
        <taxon>Metazoa</taxon>
        <taxon>Ecdysozoa</taxon>
        <taxon>Arthropoda</taxon>
        <taxon>Crustacea</taxon>
        <taxon>Oligostraca</taxon>
        <taxon>Ostracoda</taxon>
        <taxon>Podocopa</taxon>
        <taxon>Podocopida</taxon>
        <taxon>Darwinulocopina</taxon>
        <taxon>Darwinuloidea</taxon>
        <taxon>Darwinulidae</taxon>
        <taxon>Darwinula</taxon>
    </lineage>
</organism>
<dbReference type="Proteomes" id="UP000677054">
    <property type="component" value="Unassembled WGS sequence"/>
</dbReference>
<dbReference type="SUPFAM" id="SSF53067">
    <property type="entry name" value="Actin-like ATPase domain"/>
    <property type="match status" value="1"/>
</dbReference>
<sequence>MKLTCENDLSTDKDFMCRLHIACEQAKRTLSSASEATVQATSPKFCEDFRSTITRARFEALNSDLFRSTIETVVQVLAEAKMDKSSIDEIVLVGGSTRIPKIQTLLVELFNGKEVNKRINPDEAVAYGAAVQAAVLRGDKSDALQTVTVQELTPLSLGIETQGEVMSVVVKRNTPIPTRKNKNFTTCHDNQTSVRFKVHEGERAMSKDNTLLGEFVLSEIVSAPRGVPSFDVTFEINADGMLHVSALDKLTRCKRQITVNYEDRLSEYEIEEMMENSRKYHEEDELQRDRVLAKNSFESFVFGLKNALEDEDFKDYDIPLDEEALLDKCEEAIEWLDANKMATKEEFQQEQNELERLCDAAIVEKYQSWCRSSLELQQRLGLRLD</sequence>
<dbReference type="SUPFAM" id="SSF100920">
    <property type="entry name" value="Heat shock protein 70kD (HSP70), peptide-binding domain"/>
    <property type="match status" value="1"/>
</dbReference>
<dbReference type="InterPro" id="IPR029047">
    <property type="entry name" value="HSP70_peptide-bd_sf"/>
</dbReference>
<dbReference type="InterPro" id="IPR029048">
    <property type="entry name" value="HSP70_C_sf"/>
</dbReference>
<protein>
    <recommendedName>
        <fullName evidence="6">Heat shock protein 70</fullName>
    </recommendedName>
</protein>
<dbReference type="SUPFAM" id="SSF100934">
    <property type="entry name" value="Heat shock protein 70kD (HSP70), C-terminal subdomain"/>
    <property type="match status" value="1"/>
</dbReference>
<evidence type="ECO:0000313" key="4">
    <source>
        <dbReference type="EMBL" id="CAD7245922.1"/>
    </source>
</evidence>
<dbReference type="InterPro" id="IPR043129">
    <property type="entry name" value="ATPase_NBD"/>
</dbReference>
<keyword evidence="3" id="KW-0067">ATP-binding</keyword>
<dbReference type="PANTHER" id="PTHR19375">
    <property type="entry name" value="HEAT SHOCK PROTEIN 70KDA"/>
    <property type="match status" value="1"/>
</dbReference>
<name>A0A7R9A6Q2_9CRUS</name>
<dbReference type="EMBL" id="LR900509">
    <property type="protein sequence ID" value="CAD7245922.1"/>
    <property type="molecule type" value="Genomic_DNA"/>
</dbReference>
<dbReference type="Gene3D" id="3.90.640.10">
    <property type="entry name" value="Actin, Chain A, domain 4"/>
    <property type="match status" value="1"/>
</dbReference>
<dbReference type="GO" id="GO:0005524">
    <property type="term" value="F:ATP binding"/>
    <property type="evidence" value="ECO:0007669"/>
    <property type="project" value="UniProtKB-KW"/>
</dbReference>
<evidence type="ECO:0008006" key="6">
    <source>
        <dbReference type="Google" id="ProtNLM"/>
    </source>
</evidence>
<dbReference type="FunFam" id="2.60.34.10:FF:000012">
    <property type="entry name" value="Heat shock 70 kDa protein"/>
    <property type="match status" value="1"/>
</dbReference>
<dbReference type="InterPro" id="IPR013126">
    <property type="entry name" value="Hsp_70_fam"/>
</dbReference>
<dbReference type="Pfam" id="PF00012">
    <property type="entry name" value="HSP70"/>
    <property type="match status" value="1"/>
</dbReference>